<protein>
    <submittedName>
        <fullName evidence="1">Uncharacterized protein</fullName>
    </submittedName>
</protein>
<dbReference type="PANTHER" id="PTHR46922:SF3">
    <property type="entry name" value="HEAT SHOCK PROTEIN"/>
    <property type="match status" value="1"/>
</dbReference>
<name>A0A7N2MWN7_QUELO</name>
<dbReference type="EnsemblPlants" id="QL11p026419:mrna">
    <property type="protein sequence ID" value="QL11p026419:mrna"/>
    <property type="gene ID" value="QL11p026419"/>
</dbReference>
<accession>A0A7N2MWN7</accession>
<evidence type="ECO:0000313" key="1">
    <source>
        <dbReference type="EnsemblPlants" id="QL11p026419:mrna"/>
    </source>
</evidence>
<reference evidence="1 2" key="1">
    <citation type="journal article" date="2016" name="G3 (Bethesda)">
        <title>First Draft Assembly and Annotation of the Genome of a California Endemic Oak Quercus lobata Nee (Fagaceae).</title>
        <authorList>
            <person name="Sork V.L."/>
            <person name="Fitz-Gibbon S.T."/>
            <person name="Puiu D."/>
            <person name="Crepeau M."/>
            <person name="Gugger P.F."/>
            <person name="Sherman R."/>
            <person name="Stevens K."/>
            <person name="Langley C.H."/>
            <person name="Pellegrini M."/>
            <person name="Salzberg S.L."/>
        </authorList>
    </citation>
    <scope>NUCLEOTIDE SEQUENCE [LARGE SCALE GENOMIC DNA]</scope>
    <source>
        <strain evidence="1 2">cv. SW786</strain>
    </source>
</reference>
<sequence>MALTLLLRSPNNPSPLGAVVRRSFRSDAALEAIAKASEQKIPNVILYNYPSFSGAFSALFAHLFHSTLNLPSLILPFSSIHPLKPEDFDIHGVSKCYLLDLIGPKGFALKLAQRSSFEVIAFDHRKSVLAQVPCEEDCPRNLKFHVDVEKSSSSAVYDYFCDQLAHFGFPKGMVASLLDPKDRDRVEMVLKYIEDSDLRRWSLPDIRAFNIGIDQWRSKLNCITNPYMYEQYSIVLMFILRRITGVKFCGFNFLRATLISSSRQNAADKFLNKVFKVHLGRGFYGECLGVRVDGNSNLSDEIGKQLGVKSAAAGLRPIGAVVYMQRNNLKMCLRSIDSATDTSEVAKAYGGGGSPSSSSFIIRMDEYNQWLSVNSS</sequence>
<dbReference type="PANTHER" id="PTHR46922">
    <property type="entry name" value="DHHA1 DOMAIN PROTEIN"/>
    <property type="match status" value="1"/>
</dbReference>
<dbReference type="InParanoid" id="A0A7N2MWN7"/>
<reference evidence="1" key="2">
    <citation type="submission" date="2021-01" db="UniProtKB">
        <authorList>
            <consortium name="EnsemblPlants"/>
        </authorList>
    </citation>
    <scope>IDENTIFICATION</scope>
</reference>
<organism evidence="1 2">
    <name type="scientific">Quercus lobata</name>
    <name type="common">Valley oak</name>
    <dbReference type="NCBI Taxonomy" id="97700"/>
    <lineage>
        <taxon>Eukaryota</taxon>
        <taxon>Viridiplantae</taxon>
        <taxon>Streptophyta</taxon>
        <taxon>Embryophyta</taxon>
        <taxon>Tracheophyta</taxon>
        <taxon>Spermatophyta</taxon>
        <taxon>Magnoliopsida</taxon>
        <taxon>eudicotyledons</taxon>
        <taxon>Gunneridae</taxon>
        <taxon>Pentapetalae</taxon>
        <taxon>rosids</taxon>
        <taxon>fabids</taxon>
        <taxon>Fagales</taxon>
        <taxon>Fagaceae</taxon>
        <taxon>Quercus</taxon>
    </lineage>
</organism>
<dbReference type="FunCoup" id="A0A7N2MWN7">
    <property type="interactions" value="386"/>
</dbReference>
<dbReference type="Gramene" id="QL11p026419:mrna">
    <property type="protein sequence ID" value="QL11p026419:mrna"/>
    <property type="gene ID" value="QL11p026419"/>
</dbReference>
<proteinExistence type="predicted"/>
<dbReference type="AlphaFoldDB" id="A0A7N2MWN7"/>
<dbReference type="OMA" id="AFDHRKS"/>
<dbReference type="EMBL" id="LRBV02000011">
    <property type="status" value="NOT_ANNOTATED_CDS"/>
    <property type="molecule type" value="Genomic_DNA"/>
</dbReference>
<evidence type="ECO:0000313" key="2">
    <source>
        <dbReference type="Proteomes" id="UP000594261"/>
    </source>
</evidence>
<keyword evidence="2" id="KW-1185">Reference proteome</keyword>
<dbReference type="Proteomes" id="UP000594261">
    <property type="component" value="Chromosome 11"/>
</dbReference>